<dbReference type="PANTHER" id="PTHR48107">
    <property type="entry name" value="NADPH-DEPENDENT ALDEHYDE REDUCTASE-LIKE PROTEIN, CHLOROPLASTIC-RELATED"/>
    <property type="match status" value="1"/>
</dbReference>
<reference evidence="6 8" key="2">
    <citation type="submission" date="2019-07" db="EMBL/GenBank/DDBJ databases">
        <title>The First High-Quality Draft Genome Sequence of the Causal Agent of the Current Panama Disease Epidemic.</title>
        <authorList>
            <person name="Warmington R.J."/>
            <person name="Kay W."/>
            <person name="Jeffries A."/>
            <person name="Bebber D."/>
            <person name="Moore K."/>
            <person name="Studholme D.J."/>
        </authorList>
    </citation>
    <scope>NUCLEOTIDE SEQUENCE [LARGE SCALE GENOMIC DNA]</scope>
    <source>
        <strain evidence="6 8">TR4</strain>
    </source>
</reference>
<evidence type="ECO:0000256" key="3">
    <source>
        <dbReference type="ARBA" id="ARBA00023002"/>
    </source>
</evidence>
<dbReference type="PANTHER" id="PTHR48107:SF7">
    <property type="entry name" value="RE15974P"/>
    <property type="match status" value="1"/>
</dbReference>
<evidence type="ECO:0000256" key="2">
    <source>
        <dbReference type="ARBA" id="ARBA00022857"/>
    </source>
</evidence>
<organism evidence="5 7">
    <name type="scientific">Fusarium oxysporum f. sp. cubense</name>
    <dbReference type="NCBI Taxonomy" id="61366"/>
    <lineage>
        <taxon>Eukaryota</taxon>
        <taxon>Fungi</taxon>
        <taxon>Dikarya</taxon>
        <taxon>Ascomycota</taxon>
        <taxon>Pezizomycotina</taxon>
        <taxon>Sordariomycetes</taxon>
        <taxon>Hypocreomycetidae</taxon>
        <taxon>Hypocreales</taxon>
        <taxon>Nectriaceae</taxon>
        <taxon>Fusarium</taxon>
        <taxon>Fusarium oxysporum species complex</taxon>
    </lineage>
</organism>
<comment type="caution">
    <text evidence="5">The sequence shown here is derived from an EMBL/GenBank/DDBJ whole genome shotgun (WGS) entry which is preliminary data.</text>
</comment>
<dbReference type="GO" id="GO:0016614">
    <property type="term" value="F:oxidoreductase activity, acting on CH-OH group of donors"/>
    <property type="evidence" value="ECO:0007669"/>
    <property type="project" value="UniProtKB-ARBA"/>
</dbReference>
<gene>
    <name evidence="5" type="primary">stcU-1</name>
    <name evidence="4" type="synonym">stcU-0</name>
    <name evidence="5" type="ORF">Focb16_v005500</name>
    <name evidence="4" type="ORF">Focb16_v006163</name>
    <name evidence="6" type="ORF">FocTR4_00017219</name>
</gene>
<name>A0A559LM94_FUSOC</name>
<dbReference type="EMBL" id="SRMI01000003">
    <property type="protein sequence ID" value="TVY74309.1"/>
    <property type="molecule type" value="Genomic_DNA"/>
</dbReference>
<dbReference type="FunFam" id="3.40.50.720:FF:000084">
    <property type="entry name" value="Short-chain dehydrogenase reductase"/>
    <property type="match status" value="1"/>
</dbReference>
<comment type="similarity">
    <text evidence="1">Belongs to the short-chain dehydrogenases/reductases (SDR) family.</text>
</comment>
<dbReference type="PRINTS" id="PR00081">
    <property type="entry name" value="GDHRDH"/>
</dbReference>
<evidence type="ECO:0000313" key="7">
    <source>
        <dbReference type="Proteomes" id="UP000320707"/>
    </source>
</evidence>
<protein>
    <submittedName>
        <fullName evidence="5">Versicolorin reductase</fullName>
    </submittedName>
</protein>
<dbReference type="EMBL" id="SRMI01000003">
    <property type="protein sequence ID" value="TVY75401.1"/>
    <property type="molecule type" value="Genomic_DNA"/>
</dbReference>
<dbReference type="Proteomes" id="UP000320707">
    <property type="component" value="Unassembled WGS sequence"/>
</dbReference>
<evidence type="ECO:0000313" key="8">
    <source>
        <dbReference type="Proteomes" id="UP000321331"/>
    </source>
</evidence>
<dbReference type="InterPro" id="IPR002347">
    <property type="entry name" value="SDR_fam"/>
</dbReference>
<proteinExistence type="inferred from homology"/>
<dbReference type="AlphaFoldDB" id="A0A559LM94"/>
<evidence type="ECO:0000313" key="4">
    <source>
        <dbReference type="EMBL" id="TVY74309.1"/>
    </source>
</evidence>
<keyword evidence="3" id="KW-0560">Oxidoreductase</keyword>
<evidence type="ECO:0000313" key="6">
    <source>
        <dbReference type="EMBL" id="TXB97885.1"/>
    </source>
</evidence>
<dbReference type="InterPro" id="IPR036291">
    <property type="entry name" value="NAD(P)-bd_dom_sf"/>
</dbReference>
<dbReference type="SUPFAM" id="SSF51735">
    <property type="entry name" value="NAD(P)-binding Rossmann-fold domains"/>
    <property type="match status" value="1"/>
</dbReference>
<accession>A0A559LM94</accession>
<dbReference type="Proteomes" id="UP000321331">
    <property type="component" value="Unassembled WGS sequence"/>
</dbReference>
<evidence type="ECO:0000256" key="1">
    <source>
        <dbReference type="ARBA" id="ARBA00006484"/>
    </source>
</evidence>
<dbReference type="EMBL" id="VMNF01000013">
    <property type="protein sequence ID" value="TXB97885.1"/>
    <property type="molecule type" value="Genomic_DNA"/>
</dbReference>
<dbReference type="CDD" id="cd05233">
    <property type="entry name" value="SDR_c"/>
    <property type="match status" value="1"/>
</dbReference>
<dbReference type="Gene3D" id="3.40.50.720">
    <property type="entry name" value="NAD(P)-binding Rossmann-like Domain"/>
    <property type="match status" value="1"/>
</dbReference>
<evidence type="ECO:0000313" key="5">
    <source>
        <dbReference type="EMBL" id="TVY75401.1"/>
    </source>
</evidence>
<reference evidence="5 7" key="1">
    <citation type="journal article" date="2019" name="Microbiol. Resour. Announc.">
        <title>High-quality draft genome sequence of Fusarium oxysporum f. sp. cubense strain 160527, a causal agent of Panama disease.</title>
        <authorList>
            <person name="Asai S."/>
            <person name="Ayukawa Y."/>
            <person name="Gan P."/>
            <person name="Masuda S."/>
            <person name="Komatsu K."/>
            <person name="Shirasu K."/>
            <person name="Arie T."/>
        </authorList>
    </citation>
    <scope>NUCLEOTIDE SEQUENCE [LARGE SCALE GENOMIC DNA]</scope>
    <source>
        <strain evidence="5 7">160527</strain>
    </source>
</reference>
<sequence length="264" mass="28010">MSTSQKALHGKIALVSGSSSGIGAAIAEELAARGATVIINYPHPSEEPSAKEVLSKISNNDRAESLMVQADLATTDGPGILADVISVKFGKLDILVNNAGRNAFCDIATATDAEVNKLWDDIVGVNGRGTLLLTRAVLPILSPANSRIINIGSISSRDPDPNLSIYAGTKGMIESFTRCWARDFPRRYRCTVNTVAPGPVATEKLLAAPESYSGILREKWDRTPAAARFAKQEEVAWVVAELCDEKASWVNGAYIPVTGGATLS</sequence>
<dbReference type="PRINTS" id="PR00080">
    <property type="entry name" value="SDRFAMILY"/>
</dbReference>
<dbReference type="Pfam" id="PF13561">
    <property type="entry name" value="adh_short_C2"/>
    <property type="match status" value="1"/>
</dbReference>
<keyword evidence="2" id="KW-0521">NADP</keyword>